<name>A0A0N8RDV1_PSEA0</name>
<accession>A0A0N8RDV1</accession>
<reference evidence="1 2" key="1">
    <citation type="submission" date="2015-09" db="EMBL/GenBank/DDBJ databases">
        <title>Genome announcement of multiple Pseudomonas syringae strains.</title>
        <authorList>
            <person name="Thakur S."/>
            <person name="Wang P.W."/>
            <person name="Gong Y."/>
            <person name="Weir B.S."/>
            <person name="Guttman D.S."/>
        </authorList>
    </citation>
    <scope>NUCLEOTIDE SEQUENCE [LARGE SCALE GENOMIC DNA]</scope>
    <source>
        <strain evidence="1 2">ICMP9150</strain>
    </source>
</reference>
<evidence type="ECO:0000313" key="1">
    <source>
        <dbReference type="EMBL" id="KPX18615.1"/>
    </source>
</evidence>
<dbReference type="PATRIC" id="fig|235272.12.peg.2466"/>
<evidence type="ECO:0000313" key="2">
    <source>
        <dbReference type="Proteomes" id="UP000050346"/>
    </source>
</evidence>
<proteinExistence type="predicted"/>
<comment type="caution">
    <text evidence="1">The sequence shown here is derived from an EMBL/GenBank/DDBJ whole genome shotgun (WGS) entry which is preliminary data.</text>
</comment>
<dbReference type="EMBL" id="LJQG01000166">
    <property type="protein sequence ID" value="KPX18615.1"/>
    <property type="molecule type" value="Genomic_DNA"/>
</dbReference>
<dbReference type="AlphaFoldDB" id="A0A0N8RDV1"/>
<organism evidence="1 2">
    <name type="scientific">Pseudomonas amygdali pv. dendropanacis</name>
    <dbReference type="NCBI Taxonomy" id="235272"/>
    <lineage>
        <taxon>Bacteria</taxon>
        <taxon>Pseudomonadati</taxon>
        <taxon>Pseudomonadota</taxon>
        <taxon>Gammaproteobacteria</taxon>
        <taxon>Pseudomonadales</taxon>
        <taxon>Pseudomonadaceae</taxon>
        <taxon>Pseudomonas</taxon>
        <taxon>Pseudomonas amygdali</taxon>
    </lineage>
</organism>
<gene>
    <name evidence="1" type="ORF">ALO71_100965</name>
</gene>
<protein>
    <submittedName>
        <fullName evidence="1">Uncharacterized protein</fullName>
    </submittedName>
</protein>
<sequence>MQCIFKIDVLIDQNVLSLTPAVDNYLSAHLPLQTYNQYIKTQARHAVTLEQAKRFRYYRID</sequence>
<dbReference type="Proteomes" id="UP000050346">
    <property type="component" value="Unassembled WGS sequence"/>
</dbReference>